<evidence type="ECO:0000256" key="5">
    <source>
        <dbReference type="ARBA" id="ARBA00022516"/>
    </source>
</evidence>
<evidence type="ECO:0000256" key="3">
    <source>
        <dbReference type="ARBA" id="ARBA00009587"/>
    </source>
</evidence>
<sequence length="463" mass="50887">MEQLNTLDAGFLAAEDSDRNVSLAIGGIAIIDGAPPKYDEFKAVLAQRVQAIPRCIQMLRTQPFDLGAPQWVEDPAFDINRHVRRIAVPRPGDDTELFRVAADVLERRLDRDRPLWECWVIEGLKGNRWAILMKIHHCLADGISATRILARLCDDVEGDVFARPVAKRANRRPHLTPVPDHPPRNNPLNSLWRTATGITSAVARTVGGATDIAGSLLRPTAGSSLVGPVTSMRRYRAVRVPLADVERVCDKFDVTINDVALAAITEGFRSVLLGRGEDPRPDALRTLVPVSVRSPDSVDKPGNKISVMLPYLPVDEGDPLQQLLAVHNQMTRTKNGGQKQAGNMAVSVTGYIPFMVSSWMIRLLTRLPQRGIVTLATNVPGPHQRLEMMGRTVARLLPIPPIALQLRTGVAILSYADDLVFGITADYDTGSDIDELADSIKIAVERLDMLTQDSLLLFEKKSV</sequence>
<dbReference type="InterPro" id="IPR004255">
    <property type="entry name" value="O-acyltransferase_WSD1_N"/>
</dbReference>
<evidence type="ECO:0000313" key="15">
    <source>
        <dbReference type="Proteomes" id="UP001055336"/>
    </source>
</evidence>
<evidence type="ECO:0000256" key="11">
    <source>
        <dbReference type="RuleBase" id="RU361241"/>
    </source>
</evidence>
<evidence type="ECO:0000256" key="6">
    <source>
        <dbReference type="ARBA" id="ARBA00022679"/>
    </source>
</evidence>
<dbReference type="RefSeq" id="WP_240259363.1">
    <property type="nucleotide sequence ID" value="NZ_CP092488.2"/>
</dbReference>
<proteinExistence type="inferred from homology"/>
<keyword evidence="7 11" id="KW-0319">Glycerol metabolism</keyword>
<dbReference type="Gene3D" id="3.30.559.10">
    <property type="entry name" value="Chloramphenicol acetyltransferase-like domain"/>
    <property type="match status" value="1"/>
</dbReference>
<evidence type="ECO:0000313" key="14">
    <source>
        <dbReference type="EMBL" id="UMB68527.1"/>
    </source>
</evidence>
<evidence type="ECO:0000256" key="1">
    <source>
        <dbReference type="ARBA" id="ARBA00004771"/>
    </source>
</evidence>
<keyword evidence="8 11" id="KW-0443">Lipid metabolism</keyword>
<comment type="similarity">
    <text evidence="3 11">Belongs to the long-chain O-acyltransferase family.</text>
</comment>
<dbReference type="InterPro" id="IPR045034">
    <property type="entry name" value="O-acyltransferase_WSD1-like"/>
</dbReference>
<dbReference type="SUPFAM" id="SSF52777">
    <property type="entry name" value="CoA-dependent acyltransferases"/>
    <property type="match status" value="1"/>
</dbReference>
<evidence type="ECO:0000256" key="9">
    <source>
        <dbReference type="ARBA" id="ARBA00023315"/>
    </source>
</evidence>
<dbReference type="EC" id="2.3.1.20" evidence="4 11"/>
<keyword evidence="5 11" id="KW-0444">Lipid biosynthesis</keyword>
<dbReference type="EMBL" id="CP092488">
    <property type="protein sequence ID" value="UMB68527.1"/>
    <property type="molecule type" value="Genomic_DNA"/>
</dbReference>
<feature type="domain" description="O-acyltransferase WSD1-like N-terminal" evidence="12">
    <location>
        <begin position="4"/>
        <end position="260"/>
    </location>
</feature>
<dbReference type="InterPro" id="IPR014292">
    <property type="entry name" value="Acyl_transf_WS/DGAT"/>
</dbReference>
<evidence type="ECO:0000256" key="8">
    <source>
        <dbReference type="ARBA" id="ARBA00023098"/>
    </source>
</evidence>
<dbReference type="NCBIfam" id="TIGR02946">
    <property type="entry name" value="acyl_WS_DGAT"/>
    <property type="match status" value="1"/>
</dbReference>
<evidence type="ECO:0000256" key="4">
    <source>
        <dbReference type="ARBA" id="ARBA00013244"/>
    </source>
</evidence>
<organism evidence="14 15">
    <name type="scientific">Mycobacterium paraterrae</name>
    <dbReference type="NCBI Taxonomy" id="577492"/>
    <lineage>
        <taxon>Bacteria</taxon>
        <taxon>Bacillati</taxon>
        <taxon>Actinomycetota</taxon>
        <taxon>Actinomycetes</taxon>
        <taxon>Mycobacteriales</taxon>
        <taxon>Mycobacteriaceae</taxon>
        <taxon>Mycobacterium</taxon>
    </lineage>
</organism>
<protein>
    <recommendedName>
        <fullName evidence="4 11">Diacylglycerol O-acyltransferase</fullName>
        <ecNumber evidence="4 11">2.3.1.20</ecNumber>
    </recommendedName>
</protein>
<dbReference type="InterPro" id="IPR009721">
    <property type="entry name" value="O-acyltransferase_WSD1_C"/>
</dbReference>
<evidence type="ECO:0000256" key="2">
    <source>
        <dbReference type="ARBA" id="ARBA00005189"/>
    </source>
</evidence>
<comment type="pathway">
    <text evidence="2">Lipid metabolism.</text>
</comment>
<evidence type="ECO:0000256" key="10">
    <source>
        <dbReference type="ARBA" id="ARBA00048109"/>
    </source>
</evidence>
<dbReference type="PANTHER" id="PTHR31650:SF1">
    <property type="entry name" value="WAX ESTER SYNTHASE_DIACYLGLYCEROL ACYLTRANSFERASE 4-RELATED"/>
    <property type="match status" value="1"/>
</dbReference>
<keyword evidence="9 11" id="KW-0012">Acyltransferase</keyword>
<gene>
    <name evidence="14" type="ORF">MKK62_19215</name>
</gene>
<keyword evidence="6 11" id="KW-0808">Transferase</keyword>
<accession>A0ABY3VJ84</accession>
<evidence type="ECO:0000259" key="12">
    <source>
        <dbReference type="Pfam" id="PF03007"/>
    </source>
</evidence>
<dbReference type="PANTHER" id="PTHR31650">
    <property type="entry name" value="O-ACYLTRANSFERASE (WSD1-LIKE) FAMILY PROTEIN"/>
    <property type="match status" value="1"/>
</dbReference>
<dbReference type="InterPro" id="IPR023213">
    <property type="entry name" value="CAT-like_dom_sf"/>
</dbReference>
<dbReference type="Pfam" id="PF06974">
    <property type="entry name" value="WS_DGAT_C"/>
    <property type="match status" value="1"/>
</dbReference>
<comment type="pathway">
    <text evidence="1 11">Glycerolipid metabolism; triacylglycerol biosynthesis.</text>
</comment>
<reference evidence="14" key="1">
    <citation type="submission" date="2022-08" db="EMBL/GenBank/DDBJ databases">
        <title>Whole genome sequencing of non-tuberculosis mycobacteria type-strains.</title>
        <authorList>
            <person name="Igarashi Y."/>
            <person name="Osugi A."/>
            <person name="Mitarai S."/>
        </authorList>
    </citation>
    <scope>NUCLEOTIDE SEQUENCE</scope>
    <source>
        <strain evidence="14">DSM 45127</strain>
    </source>
</reference>
<feature type="domain" description="O-acyltransferase WSD1 C-terminal" evidence="13">
    <location>
        <begin position="302"/>
        <end position="446"/>
    </location>
</feature>
<comment type="catalytic activity">
    <reaction evidence="10 11">
        <text>an acyl-CoA + a 1,2-diacyl-sn-glycerol = a triacyl-sn-glycerol + CoA</text>
        <dbReference type="Rhea" id="RHEA:10868"/>
        <dbReference type="ChEBI" id="CHEBI:17815"/>
        <dbReference type="ChEBI" id="CHEBI:57287"/>
        <dbReference type="ChEBI" id="CHEBI:58342"/>
        <dbReference type="ChEBI" id="CHEBI:64615"/>
        <dbReference type="EC" id="2.3.1.20"/>
    </reaction>
</comment>
<dbReference type="Pfam" id="PF03007">
    <property type="entry name" value="WS_DGAT_cat"/>
    <property type="match status" value="1"/>
</dbReference>
<evidence type="ECO:0000256" key="7">
    <source>
        <dbReference type="ARBA" id="ARBA00022798"/>
    </source>
</evidence>
<evidence type="ECO:0000259" key="13">
    <source>
        <dbReference type="Pfam" id="PF06974"/>
    </source>
</evidence>
<keyword evidence="15" id="KW-1185">Reference proteome</keyword>
<name>A0ABY3VJ84_9MYCO</name>
<dbReference type="Proteomes" id="UP001055336">
    <property type="component" value="Chromosome"/>
</dbReference>